<reference evidence="1 2" key="1">
    <citation type="submission" date="2020-08" db="EMBL/GenBank/DDBJ databases">
        <title>Genomic Encyclopedia of Type Strains, Phase IV (KMG-IV): sequencing the most valuable type-strain genomes for metagenomic binning, comparative biology and taxonomic classification.</title>
        <authorList>
            <person name="Goeker M."/>
        </authorList>
    </citation>
    <scope>NUCLEOTIDE SEQUENCE [LARGE SCALE GENOMIC DNA]</scope>
    <source>
        <strain evidence="1 2">DSM 101730</strain>
    </source>
</reference>
<dbReference type="Proteomes" id="UP000549457">
    <property type="component" value="Unassembled WGS sequence"/>
</dbReference>
<organism evidence="1 2">
    <name type="scientific">Amaricoccus macauensis</name>
    <dbReference type="NCBI Taxonomy" id="57001"/>
    <lineage>
        <taxon>Bacteria</taxon>
        <taxon>Pseudomonadati</taxon>
        <taxon>Pseudomonadota</taxon>
        <taxon>Alphaproteobacteria</taxon>
        <taxon>Rhodobacterales</taxon>
        <taxon>Paracoccaceae</taxon>
        <taxon>Amaricoccus</taxon>
    </lineage>
</organism>
<keyword evidence="2" id="KW-1185">Reference proteome</keyword>
<accession>A0A840SH18</accession>
<dbReference type="RefSeq" id="WP_281379169.1">
    <property type="nucleotide sequence ID" value="NZ_JACHFM010000001.1"/>
</dbReference>
<dbReference type="AlphaFoldDB" id="A0A840SH18"/>
<evidence type="ECO:0000313" key="2">
    <source>
        <dbReference type="Proteomes" id="UP000549457"/>
    </source>
</evidence>
<evidence type="ECO:0000313" key="1">
    <source>
        <dbReference type="EMBL" id="MBB5221167.1"/>
    </source>
</evidence>
<proteinExistence type="predicted"/>
<dbReference type="EMBL" id="JACHFM010000001">
    <property type="protein sequence ID" value="MBB5221167.1"/>
    <property type="molecule type" value="Genomic_DNA"/>
</dbReference>
<name>A0A840SH18_9RHOB</name>
<gene>
    <name evidence="1" type="ORF">HNP73_001088</name>
</gene>
<protein>
    <submittedName>
        <fullName evidence="1">Uncharacterized protein</fullName>
    </submittedName>
</protein>
<comment type="caution">
    <text evidence="1">The sequence shown here is derived from an EMBL/GenBank/DDBJ whole genome shotgun (WGS) entry which is preliminary data.</text>
</comment>
<sequence>MAHLTPLLGIALGIAMTAGLAWVAGRKPTPVPVRTDDRKRR</sequence>